<proteinExistence type="predicted"/>
<accession>A0A6J5P2U1</accession>
<organism evidence="3">
    <name type="scientific">uncultured Caudovirales phage</name>
    <dbReference type="NCBI Taxonomy" id="2100421"/>
    <lineage>
        <taxon>Viruses</taxon>
        <taxon>Duplodnaviria</taxon>
        <taxon>Heunggongvirae</taxon>
        <taxon>Uroviricota</taxon>
        <taxon>Caudoviricetes</taxon>
        <taxon>Peduoviridae</taxon>
        <taxon>Maltschvirus</taxon>
        <taxon>Maltschvirus maltsch</taxon>
    </lineage>
</organism>
<dbReference type="EMBL" id="LR796701">
    <property type="protein sequence ID" value="CAB4160689.1"/>
    <property type="molecule type" value="Genomic_DNA"/>
</dbReference>
<dbReference type="EMBL" id="LR796330">
    <property type="protein sequence ID" value="CAB4137129.1"/>
    <property type="molecule type" value="Genomic_DNA"/>
</dbReference>
<evidence type="ECO:0000313" key="2">
    <source>
        <dbReference type="EMBL" id="CAB4160689.1"/>
    </source>
</evidence>
<protein>
    <submittedName>
        <fullName evidence="3">Uncharacterized protein</fullName>
    </submittedName>
</protein>
<dbReference type="EMBL" id="LR796796">
    <property type="protein sequence ID" value="CAB4166129.1"/>
    <property type="molecule type" value="Genomic_DNA"/>
</dbReference>
<evidence type="ECO:0000313" key="1">
    <source>
        <dbReference type="EMBL" id="CAB4137129.1"/>
    </source>
</evidence>
<gene>
    <name evidence="1" type="ORF">UFOVP322_15</name>
    <name evidence="2" type="ORF">UFOVP771_13</name>
    <name evidence="3" type="ORF">UFOVP850_13</name>
</gene>
<sequence>MAYIYPAPGVGAAQATLSVYHTSKVADATGLALPALQDVTVNNANDVFTWTQLDSGSKQQIATTATNSISMNIVLDQTVFFGSGSPSTTAASQGVFGLSKNKIKVVFELYLGDTDSGGNGKTLSGSGYITGLAPTVSADSPVWVSPVTITVTGDYTVV</sequence>
<name>A0A6J5P2U1_9CAUD</name>
<reference evidence="3" key="1">
    <citation type="submission" date="2020-04" db="EMBL/GenBank/DDBJ databases">
        <authorList>
            <person name="Chiriac C."/>
            <person name="Salcher M."/>
            <person name="Ghai R."/>
            <person name="Kavagutti S V."/>
        </authorList>
    </citation>
    <scope>NUCLEOTIDE SEQUENCE</scope>
</reference>
<evidence type="ECO:0000313" key="3">
    <source>
        <dbReference type="EMBL" id="CAB4166129.1"/>
    </source>
</evidence>